<organism evidence="2 5">
    <name type="scientific">Adineta ricciae</name>
    <name type="common">Rotifer</name>
    <dbReference type="NCBI Taxonomy" id="249248"/>
    <lineage>
        <taxon>Eukaryota</taxon>
        <taxon>Metazoa</taxon>
        <taxon>Spiralia</taxon>
        <taxon>Gnathifera</taxon>
        <taxon>Rotifera</taxon>
        <taxon>Eurotatoria</taxon>
        <taxon>Bdelloidea</taxon>
        <taxon>Adinetida</taxon>
        <taxon>Adinetidae</taxon>
        <taxon>Adineta</taxon>
    </lineage>
</organism>
<reference evidence="2" key="1">
    <citation type="submission" date="2021-02" db="EMBL/GenBank/DDBJ databases">
        <authorList>
            <person name="Nowell W R."/>
        </authorList>
    </citation>
    <scope>NUCLEOTIDE SEQUENCE</scope>
</reference>
<dbReference type="Proteomes" id="UP000663852">
    <property type="component" value="Unassembled WGS sequence"/>
</dbReference>
<evidence type="ECO:0000313" key="3">
    <source>
        <dbReference type="EMBL" id="CAF1281184.1"/>
    </source>
</evidence>
<feature type="region of interest" description="Disordered" evidence="1">
    <location>
        <begin position="1"/>
        <end position="22"/>
    </location>
</feature>
<dbReference type="EMBL" id="CAJNOJ010000126">
    <property type="protein sequence ID" value="CAF1162672.1"/>
    <property type="molecule type" value="Genomic_DNA"/>
</dbReference>
<dbReference type="EMBL" id="CAJNOR010002345">
    <property type="protein sequence ID" value="CAF1281184.1"/>
    <property type="molecule type" value="Genomic_DNA"/>
</dbReference>
<evidence type="ECO:0000313" key="5">
    <source>
        <dbReference type="Proteomes" id="UP000663852"/>
    </source>
</evidence>
<dbReference type="OrthoDB" id="9981890at2759"/>
<keyword evidence="4" id="KW-1185">Reference proteome</keyword>
<accession>A0A814TPJ8</accession>
<dbReference type="AlphaFoldDB" id="A0A814TPJ8"/>
<evidence type="ECO:0000313" key="2">
    <source>
        <dbReference type="EMBL" id="CAF1162672.1"/>
    </source>
</evidence>
<name>A0A814TPJ8_ADIRI</name>
<protein>
    <submittedName>
        <fullName evidence="2">Uncharacterized protein</fullName>
    </submittedName>
</protein>
<gene>
    <name evidence="2" type="ORF">EDS130_LOCUS23229</name>
    <name evidence="3" type="ORF">XAT740_LOCUS27825</name>
</gene>
<proteinExistence type="predicted"/>
<dbReference type="Proteomes" id="UP000663828">
    <property type="component" value="Unassembled WGS sequence"/>
</dbReference>
<sequence length="93" mass="10489">MSYQAPCDRPNASPMDKRGTGAYNINAGIDSSIHSDPAHRGTLSTPELEAIHKSKGYKQAMKYEEEDKIELAAKMKYISQAQKQDEQREKCDR</sequence>
<evidence type="ECO:0000256" key="1">
    <source>
        <dbReference type="SAM" id="MobiDB-lite"/>
    </source>
</evidence>
<comment type="caution">
    <text evidence="2">The sequence shown here is derived from an EMBL/GenBank/DDBJ whole genome shotgun (WGS) entry which is preliminary data.</text>
</comment>
<evidence type="ECO:0000313" key="4">
    <source>
        <dbReference type="Proteomes" id="UP000663828"/>
    </source>
</evidence>